<protein>
    <submittedName>
        <fullName evidence="1">Uncharacterized protein</fullName>
    </submittedName>
</protein>
<comment type="caution">
    <text evidence="1">The sequence shown here is derived from an EMBL/GenBank/DDBJ whole genome shotgun (WGS) entry which is preliminary data.</text>
</comment>
<dbReference type="EMBL" id="CM042027">
    <property type="protein sequence ID" value="KAI3803527.1"/>
    <property type="molecule type" value="Genomic_DNA"/>
</dbReference>
<keyword evidence="2" id="KW-1185">Reference proteome</keyword>
<reference evidence="2" key="1">
    <citation type="journal article" date="2022" name="Mol. Ecol. Resour.">
        <title>The genomes of chicory, endive, great burdock and yacon provide insights into Asteraceae palaeo-polyploidization history and plant inulin production.</title>
        <authorList>
            <person name="Fan W."/>
            <person name="Wang S."/>
            <person name="Wang H."/>
            <person name="Wang A."/>
            <person name="Jiang F."/>
            <person name="Liu H."/>
            <person name="Zhao H."/>
            <person name="Xu D."/>
            <person name="Zhang Y."/>
        </authorList>
    </citation>
    <scope>NUCLEOTIDE SEQUENCE [LARGE SCALE GENOMIC DNA]</scope>
    <source>
        <strain evidence="2">cv. Yunnan</strain>
    </source>
</reference>
<sequence length="1194" mass="134648">MEISPNSETKPRVRRRLIQSTLFPHKSPDNVVCVDDDIEPDVDQEGDEEEYCGSQSQGKKNNKRKPKAASQSRASRKLAVNGNENEGKNADDEGSPATVKGDFCVKVSERRKRQQKEQLPVLTPEKIEQSCSPPDIITNSKSPRKPRRRVNSTPKKQQACVTPQKQQRNSKSKNAINGALNEDQLDKMLASPPKQIPDLRLEAKMTAEENSRIFAGKQIHPFFSFRKTGKKNSDSTGTENKWSHAERKESNNDFSPVHIFEKSQVETFSVDWRNWTFSESISTRTSQDLEDSCSQLSNEGLVDCLQFDNFLDNPPPGISLCQNIEVHEDGKAGFSENSEFVVNLDSERMTSNGHDCRYQSENSLWTTKYQPEKAIEICGNLESVKFLNEWLQQWHEKGSRTNKCSTDDNNWIMQDVDLNYCPSDCDSEYSNEENSLKNVLLVTGPVGCGKSAAIYACAKEQGFQVIEVNTSDWRNGALVKQKFGEAVESHWLQCSMPIENPDNKSQLKSTPTKSANDVIELISLSDDEDSKDVGGPAVKPTNSQNETKTLILFEDVDVTAYEDRGFIATIQQLAETAKRPMILTSNSDDPDLPNNLDRIEVRFEIPSSDELLRLAYTVCAAEKAEVDPCLAERFIDHCHGDIRKTIMLLQFWCQGQNQRKDSEVRNTYAPLLFDTNAGHHVLPQMIRFGYTSKLSEMIDNEITKSTLLTKKDAIFMETIEEEDENNNTHDINSKKDEMLRIHCFEQEDNSVAFTRRTLQKKHDPVVSYDLEPCWSEDVPNITDDLNEEMTMETRNSRRKYNAVLSSDSEEECFNEDTCHPSEVPCYSKIKEDVSCVPESSYVPETEIENGTMMYSTMCSSGCVDGGTEKGPTNTDCETSNHGYGCEEEKVARDLTLDNEQAHGEEIGDSHIEPTEAIPRDYEMLDECSRIDFCKKSESIHGLISVGSTDAVQEAWRKLRNCSKELSQYVSAEEKDTLEALGISYGMTNLISEADLLLADCQSLTCDNLKPSMISYEKSHLYSWHDDQLQMASTFAQHGFCLFAKRSFASGSNDKMDLAWEMLAASINAISLGKLINQNSNMIKSLGNQKTQSEVYAKSILESPICNTIQSIVPLRSQLSLKGYVFHEYLSSLAHISRSESSRLSEAVNNSKQRRKKVARNYLSNGALSLSSEDISLLDQYKCYQKHSLETKTES</sequence>
<dbReference type="Proteomes" id="UP001056120">
    <property type="component" value="Linkage Group LG10"/>
</dbReference>
<gene>
    <name evidence="1" type="ORF">L1987_31683</name>
</gene>
<accession>A0ACB9I633</accession>
<name>A0ACB9I633_9ASTR</name>
<organism evidence="1 2">
    <name type="scientific">Smallanthus sonchifolius</name>
    <dbReference type="NCBI Taxonomy" id="185202"/>
    <lineage>
        <taxon>Eukaryota</taxon>
        <taxon>Viridiplantae</taxon>
        <taxon>Streptophyta</taxon>
        <taxon>Embryophyta</taxon>
        <taxon>Tracheophyta</taxon>
        <taxon>Spermatophyta</taxon>
        <taxon>Magnoliopsida</taxon>
        <taxon>eudicotyledons</taxon>
        <taxon>Gunneridae</taxon>
        <taxon>Pentapetalae</taxon>
        <taxon>asterids</taxon>
        <taxon>campanulids</taxon>
        <taxon>Asterales</taxon>
        <taxon>Asteraceae</taxon>
        <taxon>Asteroideae</taxon>
        <taxon>Heliantheae alliance</taxon>
        <taxon>Millerieae</taxon>
        <taxon>Smallanthus</taxon>
    </lineage>
</organism>
<proteinExistence type="predicted"/>
<evidence type="ECO:0000313" key="1">
    <source>
        <dbReference type="EMBL" id="KAI3803527.1"/>
    </source>
</evidence>
<reference evidence="1 2" key="2">
    <citation type="journal article" date="2022" name="Mol. Ecol. Resour.">
        <title>The genomes of chicory, endive, great burdock and yacon provide insights into Asteraceae paleo-polyploidization history and plant inulin production.</title>
        <authorList>
            <person name="Fan W."/>
            <person name="Wang S."/>
            <person name="Wang H."/>
            <person name="Wang A."/>
            <person name="Jiang F."/>
            <person name="Liu H."/>
            <person name="Zhao H."/>
            <person name="Xu D."/>
            <person name="Zhang Y."/>
        </authorList>
    </citation>
    <scope>NUCLEOTIDE SEQUENCE [LARGE SCALE GENOMIC DNA]</scope>
    <source>
        <strain evidence="2">cv. Yunnan</strain>
        <tissue evidence="1">Leaves</tissue>
    </source>
</reference>
<evidence type="ECO:0000313" key="2">
    <source>
        <dbReference type="Proteomes" id="UP001056120"/>
    </source>
</evidence>